<evidence type="ECO:0000259" key="2">
    <source>
        <dbReference type="Pfam" id="PF12937"/>
    </source>
</evidence>
<dbReference type="RefSeq" id="XP_037215882.1">
    <property type="nucleotide sequence ID" value="XM_037368050.1"/>
</dbReference>
<dbReference type="OrthoDB" id="2269034at2759"/>
<keyword evidence="4" id="KW-1185">Reference proteome</keyword>
<feature type="coiled-coil region" evidence="1">
    <location>
        <begin position="63"/>
        <end position="97"/>
    </location>
</feature>
<evidence type="ECO:0000313" key="4">
    <source>
        <dbReference type="Proteomes" id="UP000636479"/>
    </source>
</evidence>
<proteinExistence type="predicted"/>
<dbReference type="InterPro" id="IPR032675">
    <property type="entry name" value="LRR_dom_sf"/>
</dbReference>
<gene>
    <name evidence="3" type="ORF">MIND_01152100</name>
</gene>
<dbReference type="GeneID" id="59350566"/>
<dbReference type="Pfam" id="PF12937">
    <property type="entry name" value="F-box-like"/>
    <property type="match status" value="1"/>
</dbReference>
<reference evidence="3" key="1">
    <citation type="submission" date="2020-05" db="EMBL/GenBank/DDBJ databases">
        <title>Mycena genomes resolve the evolution of fungal bioluminescence.</title>
        <authorList>
            <person name="Tsai I.J."/>
        </authorList>
    </citation>
    <scope>NUCLEOTIDE SEQUENCE</scope>
    <source>
        <strain evidence="3">171206Taipei</strain>
    </source>
</reference>
<name>A0A8H6S6D4_9AGAR</name>
<evidence type="ECO:0000256" key="1">
    <source>
        <dbReference type="SAM" id="Coils"/>
    </source>
</evidence>
<protein>
    <submittedName>
        <fullName evidence="3">F-box domain-containing protein</fullName>
    </submittedName>
</protein>
<sequence>MCDTCALNFDSNNTNDCLTISPRTRVLSANRMLDTRYQDIADATAFLRRLCHLTPDFLDGPTKSRLREEAEQLKKLIDELKTKLQALEDRLDEVQYDLSSLVYPVNTLPAETLCQIFAAALSTGISPRSRRRVTMINRPRLRITAVCRYWRSIAIADPHLWTQTYYLINSNNPQRDLLFENFLPRTHSLPIKFTLIARAGSQSLPHFVFDSVAQWKEVCLINVYWPRNWAPNTATNQGIDCPQLTKLTFDATKDRASTPQDLLMNAPCLRELSTCTITDLFSRLSFPPQRLKKLTLLQPVNYKELILLLAQLVGLEELSITMSSPHGWEDRDLRWGLRPLAPVRLPCLSTLLVAEGHILKFLDLPVLTTLHLLQCYTEDVNLLGACILRSSANITSLFLAPINSIAYITALSSLLSSLKHLALTLLDMNPDEALQCSANFARLDYLPNLESISFIDNRPEVAFLCGSIRPFLEGIAMRAANALLSGAPHRMKLTRLVLDSRAPGVIPAEDMRDLAYLQRRLRSLRAKQDKKTETRHI</sequence>
<evidence type="ECO:0000313" key="3">
    <source>
        <dbReference type="EMBL" id="KAF7293719.1"/>
    </source>
</evidence>
<feature type="domain" description="F-box" evidence="2">
    <location>
        <begin position="106"/>
        <end position="164"/>
    </location>
</feature>
<comment type="caution">
    <text evidence="3">The sequence shown here is derived from an EMBL/GenBank/DDBJ whole genome shotgun (WGS) entry which is preliminary data.</text>
</comment>
<keyword evidence="1" id="KW-0175">Coiled coil</keyword>
<dbReference type="AlphaFoldDB" id="A0A8H6S6D4"/>
<dbReference type="EMBL" id="JACAZF010000010">
    <property type="protein sequence ID" value="KAF7293719.1"/>
    <property type="molecule type" value="Genomic_DNA"/>
</dbReference>
<accession>A0A8H6S6D4</accession>
<dbReference type="InterPro" id="IPR001810">
    <property type="entry name" value="F-box_dom"/>
</dbReference>
<organism evidence="3 4">
    <name type="scientific">Mycena indigotica</name>
    <dbReference type="NCBI Taxonomy" id="2126181"/>
    <lineage>
        <taxon>Eukaryota</taxon>
        <taxon>Fungi</taxon>
        <taxon>Dikarya</taxon>
        <taxon>Basidiomycota</taxon>
        <taxon>Agaricomycotina</taxon>
        <taxon>Agaricomycetes</taxon>
        <taxon>Agaricomycetidae</taxon>
        <taxon>Agaricales</taxon>
        <taxon>Marasmiineae</taxon>
        <taxon>Mycenaceae</taxon>
        <taxon>Mycena</taxon>
    </lineage>
</organism>
<dbReference type="Proteomes" id="UP000636479">
    <property type="component" value="Unassembled WGS sequence"/>
</dbReference>
<dbReference type="SUPFAM" id="SSF52047">
    <property type="entry name" value="RNI-like"/>
    <property type="match status" value="1"/>
</dbReference>
<dbReference type="Gene3D" id="1.20.1280.50">
    <property type="match status" value="1"/>
</dbReference>
<dbReference type="Gene3D" id="3.80.10.10">
    <property type="entry name" value="Ribonuclease Inhibitor"/>
    <property type="match status" value="1"/>
</dbReference>